<dbReference type="PANTHER" id="PTHR47080">
    <property type="entry name" value="CHROMOSOME 16 OPEN READING FRAME 96"/>
    <property type="match status" value="1"/>
</dbReference>
<feature type="region of interest" description="Disordered" evidence="1">
    <location>
        <begin position="470"/>
        <end position="521"/>
    </location>
</feature>
<evidence type="ECO:0000313" key="3">
    <source>
        <dbReference type="EMBL" id="KAK6168854.1"/>
    </source>
</evidence>
<keyword evidence="4" id="KW-1185">Reference proteome</keyword>
<dbReference type="Pfam" id="PF16043">
    <property type="entry name" value="DUF4795"/>
    <property type="match status" value="1"/>
</dbReference>
<feature type="domain" description="DUF4795" evidence="2">
    <location>
        <begin position="788"/>
        <end position="990"/>
    </location>
</feature>
<reference evidence="3 4" key="1">
    <citation type="submission" date="2024-01" db="EMBL/GenBank/DDBJ databases">
        <title>The genome of the rayed Mediterranean limpet Patella caerulea (Linnaeus, 1758).</title>
        <authorList>
            <person name="Anh-Thu Weber A."/>
            <person name="Halstead-Nussloch G."/>
        </authorList>
    </citation>
    <scope>NUCLEOTIDE SEQUENCE [LARGE SCALE GENOMIC DNA]</scope>
    <source>
        <strain evidence="3">AATW-2023a</strain>
        <tissue evidence="3">Whole specimen</tissue>
    </source>
</reference>
<feature type="compositionally biased region" description="Polar residues" evidence="1">
    <location>
        <begin position="470"/>
        <end position="487"/>
    </location>
</feature>
<dbReference type="InterPro" id="IPR032013">
    <property type="entry name" value="DUF4795"/>
</dbReference>
<proteinExistence type="predicted"/>
<feature type="compositionally biased region" description="Polar residues" evidence="1">
    <location>
        <begin position="496"/>
        <end position="521"/>
    </location>
</feature>
<name>A0AAN8GJS2_PATCE</name>
<comment type="caution">
    <text evidence="3">The sequence shown here is derived from an EMBL/GenBank/DDBJ whole genome shotgun (WGS) entry which is preliminary data.</text>
</comment>
<dbReference type="PANTHER" id="PTHR47080:SF2">
    <property type="entry name" value="GLUTAMINE-RICH PROTEIN 2"/>
    <property type="match status" value="1"/>
</dbReference>
<dbReference type="EMBL" id="JAZGQO010000015">
    <property type="protein sequence ID" value="KAK6168854.1"/>
    <property type="molecule type" value="Genomic_DNA"/>
</dbReference>
<protein>
    <recommendedName>
        <fullName evidence="2">DUF4795 domain-containing protein</fullName>
    </recommendedName>
</protein>
<organism evidence="3 4">
    <name type="scientific">Patella caerulea</name>
    <name type="common">Rayed Mediterranean limpet</name>
    <dbReference type="NCBI Taxonomy" id="87958"/>
    <lineage>
        <taxon>Eukaryota</taxon>
        <taxon>Metazoa</taxon>
        <taxon>Spiralia</taxon>
        <taxon>Lophotrochozoa</taxon>
        <taxon>Mollusca</taxon>
        <taxon>Gastropoda</taxon>
        <taxon>Patellogastropoda</taxon>
        <taxon>Patelloidea</taxon>
        <taxon>Patellidae</taxon>
        <taxon>Patella</taxon>
    </lineage>
</organism>
<dbReference type="Proteomes" id="UP001347796">
    <property type="component" value="Unassembled WGS sequence"/>
</dbReference>
<sequence>MAAITLSKLLDLAIGTPEVGAVNFNLLYRLLNAMLKKLELVDHEMHIHDLDKDFTSSKVLALTTDITQPTSSPYHELERKVLWITKQMEQLCALPTTMELSKQVRAQGDGEKPLSEMWQYIKLKKRVEANEDGINKLLAIAADLMKKIDELHASNLSVLEKISTVNLKNLFDKINEIELAVSMLNDRYNQINQPDYLSQFVTWNILEDSLKGLPYNKSFDLRQNLFGYGSQLLRMNPEERHNFIEEAITSDTLHQYLPRVDDGFVKLKPDERKKVIEDSIEKGTFQDLLVKHGSDLLKMNPKERGNFIEETSLSGILRNYLPGLDNNFETKDLADRIKIIEDSLQIGKLHKYFPSKFQSLREMTTPQRKCSIDSVIRNGYVEDYLPGVGIIFEKMDHAERERFIEKAAKSGLVETYERLSEKQLPLIAEDIQTIIEKIIIKECQTLMYDDNGTVETPLATNVDLKKSDIETTSPSLQSEAKVSTAASITPPEQIPGSYTSSASRPGTSASRPCSRVSTPGTLLSSMSIGPSADLLDILDRLGTLYDQHNKLIRFVKSIDELLKEKAEMDDLNKLNERVTILEELLNQKLEKSDLDNLVEQVTGLQKEIGTIQECVNDTATKEPQMTKVSLPNIDKLVESKATFSVDSLVEERLAFVELMERVCGLENKISLFQESLKGRDSANSIERPAVLAQFDQAKEGTVTRDIMDMLANTAQYGSDELGRERLIRLGWILDDQLTMVRDKISGLDEDLKLMARGVELAIQRVKGVDSTSKLKQSTSNATGAAILDGETLQRAQNAILELQGEIDRLQATTQNIIRTNTLRQHQIEDIMQTSKELYEGKADKEFVLGEFDVKADKRLLESKVNHSLFNKATDEINKMIKEVEGKLEGNESSMNNLLHQLTEDVDGKLDRLEMDPLKGWMESRLKELNQKIAKSQPGWSDDDAAGLRKQLIQRFHCLSCDKSINIMPKNPIPSLPSQTSMANTRSPRPYTIFELNQIRQHASKGIINQNIMNFERALLERQLARIRKSDLRAFIVHYSNELESLGLRKSVVSAGNQEVSDYYARTRACGGLHTMTFPHRRTIRITGLNRMVSEEDLKQNNITETYQQCGEEADVLGADGIIYKGRCMHSEKKRAPKGMKATSKDTYPSNIPPSTSQPLPASPSRPVSAKNRSQIRPGSARPGSRPLSARPNTVHALREGEPVNVITITTQERKAVERGTGRITQLDP</sequence>
<feature type="compositionally biased region" description="Polar residues" evidence="1">
    <location>
        <begin position="1144"/>
        <end position="1159"/>
    </location>
</feature>
<feature type="region of interest" description="Disordered" evidence="1">
    <location>
        <begin position="1130"/>
        <end position="1202"/>
    </location>
</feature>
<evidence type="ECO:0000313" key="4">
    <source>
        <dbReference type="Proteomes" id="UP001347796"/>
    </source>
</evidence>
<dbReference type="AlphaFoldDB" id="A0AAN8GJS2"/>
<accession>A0AAN8GJS2</accession>
<evidence type="ECO:0000259" key="2">
    <source>
        <dbReference type="Pfam" id="PF16043"/>
    </source>
</evidence>
<gene>
    <name evidence="3" type="ORF">SNE40_020026</name>
</gene>
<evidence type="ECO:0000256" key="1">
    <source>
        <dbReference type="SAM" id="MobiDB-lite"/>
    </source>
</evidence>